<dbReference type="EMBL" id="SMFM01000002">
    <property type="protein sequence ID" value="TDD77571.1"/>
    <property type="molecule type" value="Genomic_DNA"/>
</dbReference>
<evidence type="ECO:0000313" key="2">
    <source>
        <dbReference type="Proteomes" id="UP000295278"/>
    </source>
</evidence>
<gene>
    <name evidence="1" type="ORF">E0F89_08305</name>
</gene>
<keyword evidence="2" id="KW-1185">Reference proteome</keyword>
<dbReference type="AlphaFoldDB" id="A0A4R5AWU8"/>
<protein>
    <recommendedName>
        <fullName evidence="3">Tissue inhibitor of metalloproteinase</fullName>
    </recommendedName>
</protein>
<sequence length="251" mass="29208">MKEIFQILTILFTGSVFACSCGMTSIVDKYIKSDFVAKVKIIKNYKNESEAVELYKADIEVSEVYKGEVLESIFVLGRNDQYIGSSCAIFIPENTELIVYAFKDIDGKYKIGMCSGLVYLNNPFAYDIIQELEILEMFKSKNIVFTDKTHYQEKSDKLYYDLLRFKGIKLKKAYGFYEIVFNSELKIKNVTKVSGFGNRIDRKLIEIIKKSEWYSYINGVRNKVPEDSKLIIGIYFRSKIQDESSYLKHFY</sequence>
<proteinExistence type="predicted"/>
<dbReference type="RefSeq" id="WP_131909323.1">
    <property type="nucleotide sequence ID" value="NZ_SMFM01000002.1"/>
</dbReference>
<evidence type="ECO:0008006" key="3">
    <source>
        <dbReference type="Google" id="ProtNLM"/>
    </source>
</evidence>
<organism evidence="1 2">
    <name type="scientific">Flavobacterium caseinilyticum</name>
    <dbReference type="NCBI Taxonomy" id="2541732"/>
    <lineage>
        <taxon>Bacteria</taxon>
        <taxon>Pseudomonadati</taxon>
        <taxon>Bacteroidota</taxon>
        <taxon>Flavobacteriia</taxon>
        <taxon>Flavobacteriales</taxon>
        <taxon>Flavobacteriaceae</taxon>
        <taxon>Flavobacterium</taxon>
    </lineage>
</organism>
<name>A0A4R5AWU8_9FLAO</name>
<dbReference type="InterPro" id="IPR008993">
    <property type="entry name" value="TIMP-like_OB-fold"/>
</dbReference>
<accession>A0A4R5AWU8</accession>
<dbReference type="Gene3D" id="2.40.50.120">
    <property type="match status" value="1"/>
</dbReference>
<dbReference type="SUPFAM" id="SSF50242">
    <property type="entry name" value="TIMP-like"/>
    <property type="match status" value="1"/>
</dbReference>
<evidence type="ECO:0000313" key="1">
    <source>
        <dbReference type="EMBL" id="TDD77571.1"/>
    </source>
</evidence>
<reference evidence="1 2" key="1">
    <citation type="submission" date="2019-03" db="EMBL/GenBank/DDBJ databases">
        <title>Flavobacterium AT-3-2 sp. nov., isolated from arctic soil.</title>
        <authorList>
            <person name="Chaudhary D.K."/>
        </authorList>
    </citation>
    <scope>NUCLEOTIDE SEQUENCE [LARGE SCALE GENOMIC DNA]</scope>
    <source>
        <strain evidence="1 2">AT-3-2</strain>
    </source>
</reference>
<dbReference type="Proteomes" id="UP000295278">
    <property type="component" value="Unassembled WGS sequence"/>
</dbReference>
<comment type="caution">
    <text evidence="1">The sequence shown here is derived from an EMBL/GenBank/DDBJ whole genome shotgun (WGS) entry which is preliminary data.</text>
</comment>
<dbReference type="OrthoDB" id="824130at2"/>
<dbReference type="PROSITE" id="PS51257">
    <property type="entry name" value="PROKAR_LIPOPROTEIN"/>
    <property type="match status" value="1"/>
</dbReference>